<comment type="caution">
    <text evidence="15">Lacks conserved residue(s) required for the propagation of feature annotation.</text>
</comment>
<feature type="region of interest" description="Disordered" evidence="17">
    <location>
        <begin position="1"/>
        <end position="23"/>
    </location>
</feature>
<dbReference type="EMBL" id="CM017321">
    <property type="protein sequence ID" value="KAE7998747.1"/>
    <property type="molecule type" value="Genomic_DNA"/>
</dbReference>
<dbReference type="SUPFAM" id="SSF52540">
    <property type="entry name" value="P-loop containing nucleoside triphosphate hydrolases"/>
    <property type="match status" value="1"/>
</dbReference>
<evidence type="ECO:0000256" key="9">
    <source>
        <dbReference type="ARBA" id="ARBA00022824"/>
    </source>
</evidence>
<dbReference type="SMART" id="SM00129">
    <property type="entry name" value="KISc"/>
    <property type="match status" value="1"/>
</dbReference>
<dbReference type="InterPro" id="IPR004856">
    <property type="entry name" value="Glyco_trans_ALG6/ALG8"/>
</dbReference>
<sequence length="875" mass="98823">MNVVGRQMSRSNSSSHHQRQYSDHLIDASSSNKWLQSATLSQDFGFFGGGLQGSRISRNLAVDPSTPPGSRSSSMRKNGDDQVSPSEFSPGLLDLHSFDTELLPEIPVPGLYDGSQLHPTLHGTSFEDSEPFVSTNRLTNRPRGLPENNLLKSLSVDKERANNVAKIKVVVRKRPLNKKEMAKKEEDIITTEPNSNFLTVHETKLKVDLTEYVEKHEFVFDAVLSEDVSNTAVYSETVEPIVPLIFNRTKATCFAYGQTGKCGKTYTMQPLPLKASQDILSLMHHTYRNQGFQLFVSFFEIYGGKLFDLLNDRKKLCMREDGKQQVCIVGLQEYRVSNVEMIKEFIEIGNTTRSTGTTGANEESSRSHAILQLCIKRSADGTESKPARLVGKLSFIDLAGSERGADTTDNDKQTRMEGAEINKSLLALKECIRALDNDQGHIPFRGSKLTEVLRDSFVGDSRTVMISCISPSSGSCEHTLNTLRYADRVKSLSKGNSFKRDPLSSSVNLRDSTALPLSSALSTEPIFEDNTTYVPHDKNRFGWSKQIEREPSPPFNVDRVPSGRMEGSLPPGVYSDYYKGQRGGQNDMTENYFDYSQQAYEHEKPPRVNNKKIETYHKSIFDDKRKIDTQMKWRDMSDFEANISGSDDDLSALLKEEEDLVSAHRRQVEETIDIVREEMDLLVEADQPGNQLDDYISKLNALLSQKATGIIQLQTQLAQFQRRLNEYNVLGRAITVGVEGSKAASKHPESKAVATDFEVHRHWLALTHSLPLSQWYSDETRPWTLDYPPFFAYFECVLSIFANLIDTQIVHLQEGLNYSSNTVVLFQRITVILPDLCLSYGVYRLTKDLDSRRRISIWVLIIWSPMLVIVDHMHF</sequence>
<dbReference type="Pfam" id="PF03155">
    <property type="entry name" value="Alg6_Alg8"/>
    <property type="match status" value="1"/>
</dbReference>
<gene>
    <name evidence="19" type="ORF">FH972_003258</name>
</gene>
<dbReference type="PANTHER" id="PTHR47971:SF15">
    <property type="entry name" value="KINESIN-LIKE PROTEIN KIN-13B"/>
    <property type="match status" value="1"/>
</dbReference>
<dbReference type="Gene3D" id="3.40.850.10">
    <property type="entry name" value="Kinesin motor domain"/>
    <property type="match status" value="1"/>
</dbReference>
<reference evidence="19 20" key="1">
    <citation type="submission" date="2019-06" db="EMBL/GenBank/DDBJ databases">
        <title>A chromosomal-level reference genome of Carpinus fangiana (Coryloideae, Betulaceae).</title>
        <authorList>
            <person name="Yang X."/>
            <person name="Wang Z."/>
            <person name="Zhang L."/>
            <person name="Hao G."/>
            <person name="Liu J."/>
            <person name="Yang Y."/>
        </authorList>
    </citation>
    <scope>NUCLEOTIDE SEQUENCE [LARGE SCALE GENOMIC DNA]</scope>
    <source>
        <strain evidence="19">Cfa_2016G</strain>
        <tissue evidence="19">Leaf</tissue>
    </source>
</reference>
<evidence type="ECO:0000256" key="16">
    <source>
        <dbReference type="RuleBase" id="RU000394"/>
    </source>
</evidence>
<evidence type="ECO:0000256" key="4">
    <source>
        <dbReference type="ARBA" id="ARBA00022676"/>
    </source>
</evidence>
<evidence type="ECO:0000256" key="11">
    <source>
        <dbReference type="ARBA" id="ARBA00022989"/>
    </source>
</evidence>
<comment type="similarity">
    <text evidence="3">Belongs to the ALG6/ALG8 glucosyltransferase family.</text>
</comment>
<dbReference type="Pfam" id="PF00225">
    <property type="entry name" value="Kinesin"/>
    <property type="match status" value="1"/>
</dbReference>
<evidence type="ECO:0000256" key="5">
    <source>
        <dbReference type="ARBA" id="ARBA00022679"/>
    </source>
</evidence>
<dbReference type="InterPro" id="IPR001752">
    <property type="entry name" value="Kinesin_motor_dom"/>
</dbReference>
<feature type="compositionally biased region" description="Polar residues" evidence="17">
    <location>
        <begin position="68"/>
        <end position="87"/>
    </location>
</feature>
<dbReference type="FunFam" id="3.40.850.10:FF:000012">
    <property type="entry name" value="Kinesin-like protein"/>
    <property type="match status" value="1"/>
</dbReference>
<keyword evidence="5" id="KW-0808">Transferase</keyword>
<feature type="domain" description="Kinesin motor" evidence="18">
    <location>
        <begin position="166"/>
        <end position="492"/>
    </location>
</feature>
<dbReference type="InterPro" id="IPR027417">
    <property type="entry name" value="P-loop_NTPase"/>
</dbReference>
<dbReference type="PROSITE" id="PS50067">
    <property type="entry name" value="KINESIN_MOTOR_2"/>
    <property type="match status" value="1"/>
</dbReference>
<evidence type="ECO:0000259" key="18">
    <source>
        <dbReference type="PROSITE" id="PS50067"/>
    </source>
</evidence>
<protein>
    <recommendedName>
        <fullName evidence="16">Kinesin-like protein</fullName>
    </recommendedName>
</protein>
<dbReference type="GO" id="GO:0005874">
    <property type="term" value="C:microtubule"/>
    <property type="evidence" value="ECO:0007669"/>
    <property type="project" value="UniProtKB-KW"/>
</dbReference>
<dbReference type="GO" id="GO:0007018">
    <property type="term" value="P:microtubule-based movement"/>
    <property type="evidence" value="ECO:0007669"/>
    <property type="project" value="InterPro"/>
</dbReference>
<dbReference type="PANTHER" id="PTHR47971">
    <property type="entry name" value="KINESIN-RELATED PROTEIN 6"/>
    <property type="match status" value="1"/>
</dbReference>
<dbReference type="InterPro" id="IPR019821">
    <property type="entry name" value="Kinesin_motor_CS"/>
</dbReference>
<dbReference type="GO" id="GO:0007019">
    <property type="term" value="P:microtubule depolymerization"/>
    <property type="evidence" value="ECO:0007669"/>
    <property type="project" value="TreeGrafter"/>
</dbReference>
<evidence type="ECO:0000256" key="7">
    <source>
        <dbReference type="ARBA" id="ARBA00022701"/>
    </source>
</evidence>
<keyword evidence="7 16" id="KW-0493">Microtubule</keyword>
<dbReference type="GO" id="GO:0005524">
    <property type="term" value="F:ATP binding"/>
    <property type="evidence" value="ECO:0007669"/>
    <property type="project" value="UniProtKB-KW"/>
</dbReference>
<dbReference type="OrthoDB" id="3176171at2759"/>
<evidence type="ECO:0000256" key="3">
    <source>
        <dbReference type="ARBA" id="ARBA00008715"/>
    </source>
</evidence>
<evidence type="ECO:0000256" key="17">
    <source>
        <dbReference type="SAM" id="MobiDB-lite"/>
    </source>
</evidence>
<keyword evidence="11" id="KW-1133">Transmembrane helix</keyword>
<evidence type="ECO:0000256" key="15">
    <source>
        <dbReference type="PROSITE-ProRule" id="PRU00283"/>
    </source>
</evidence>
<keyword evidence="10 16" id="KW-0067">ATP-binding</keyword>
<keyword evidence="20" id="KW-1185">Reference proteome</keyword>
<evidence type="ECO:0000256" key="1">
    <source>
        <dbReference type="ARBA" id="ARBA00004477"/>
    </source>
</evidence>
<evidence type="ECO:0000313" key="20">
    <source>
        <dbReference type="Proteomes" id="UP000327013"/>
    </source>
</evidence>
<keyword evidence="12" id="KW-0472">Membrane</keyword>
<organism evidence="19 20">
    <name type="scientific">Carpinus fangiana</name>
    <dbReference type="NCBI Taxonomy" id="176857"/>
    <lineage>
        <taxon>Eukaryota</taxon>
        <taxon>Viridiplantae</taxon>
        <taxon>Streptophyta</taxon>
        <taxon>Embryophyta</taxon>
        <taxon>Tracheophyta</taxon>
        <taxon>Spermatophyta</taxon>
        <taxon>Magnoliopsida</taxon>
        <taxon>eudicotyledons</taxon>
        <taxon>Gunneridae</taxon>
        <taxon>Pentapetalae</taxon>
        <taxon>rosids</taxon>
        <taxon>fabids</taxon>
        <taxon>Fagales</taxon>
        <taxon>Betulaceae</taxon>
        <taxon>Carpinus</taxon>
    </lineage>
</organism>
<feature type="compositionally biased region" description="Low complexity" evidence="17">
    <location>
        <begin position="1"/>
        <end position="15"/>
    </location>
</feature>
<feature type="region of interest" description="Disordered" evidence="17">
    <location>
        <begin position="124"/>
        <end position="146"/>
    </location>
</feature>
<feature type="region of interest" description="Disordered" evidence="17">
    <location>
        <begin position="57"/>
        <end position="90"/>
    </location>
</feature>
<evidence type="ECO:0000256" key="12">
    <source>
        <dbReference type="ARBA" id="ARBA00023136"/>
    </source>
</evidence>
<evidence type="ECO:0000256" key="13">
    <source>
        <dbReference type="ARBA" id="ARBA00023175"/>
    </source>
</evidence>
<dbReference type="GO" id="GO:0008017">
    <property type="term" value="F:microtubule binding"/>
    <property type="evidence" value="ECO:0007669"/>
    <property type="project" value="InterPro"/>
</dbReference>
<dbReference type="InterPro" id="IPR027640">
    <property type="entry name" value="Kinesin-like_fam"/>
</dbReference>
<dbReference type="AlphaFoldDB" id="A0A5N6QHX2"/>
<dbReference type="CDD" id="cd01367">
    <property type="entry name" value="KISc_KIF2_like"/>
    <property type="match status" value="1"/>
</dbReference>
<keyword evidence="13 16" id="KW-0505">Motor protein</keyword>
<dbReference type="GO" id="GO:0003777">
    <property type="term" value="F:microtubule motor activity"/>
    <property type="evidence" value="ECO:0007669"/>
    <property type="project" value="InterPro"/>
</dbReference>
<evidence type="ECO:0000256" key="6">
    <source>
        <dbReference type="ARBA" id="ARBA00022692"/>
    </source>
</evidence>
<feature type="region of interest" description="Disordered" evidence="17">
    <location>
        <begin position="547"/>
        <end position="572"/>
    </location>
</feature>
<dbReference type="Proteomes" id="UP000327013">
    <property type="component" value="Chromosome 1"/>
</dbReference>
<dbReference type="GO" id="GO:0005789">
    <property type="term" value="C:endoplasmic reticulum membrane"/>
    <property type="evidence" value="ECO:0007669"/>
    <property type="project" value="UniProtKB-SubCell"/>
</dbReference>
<dbReference type="GO" id="GO:1903338">
    <property type="term" value="P:regulation of cell wall organization or biogenesis"/>
    <property type="evidence" value="ECO:0007669"/>
    <property type="project" value="UniProtKB-ARBA"/>
</dbReference>
<dbReference type="InterPro" id="IPR036961">
    <property type="entry name" value="Kinesin_motor_dom_sf"/>
</dbReference>
<dbReference type="PROSITE" id="PS00411">
    <property type="entry name" value="KINESIN_MOTOR_1"/>
    <property type="match status" value="1"/>
</dbReference>
<evidence type="ECO:0000313" key="19">
    <source>
        <dbReference type="EMBL" id="KAE7998747.1"/>
    </source>
</evidence>
<proteinExistence type="inferred from homology"/>
<evidence type="ECO:0000256" key="10">
    <source>
        <dbReference type="ARBA" id="ARBA00022840"/>
    </source>
</evidence>
<comment type="subcellular location">
    <subcellularLocation>
        <location evidence="1">Endoplasmic reticulum membrane</location>
        <topology evidence="1">Multi-pass membrane protein</topology>
    </subcellularLocation>
</comment>
<comment type="pathway">
    <text evidence="2">Protein modification; protein glycosylation.</text>
</comment>
<name>A0A5N6QHX2_9ROSI</name>
<keyword evidence="9" id="KW-0256">Endoplasmic reticulum</keyword>
<keyword evidence="6" id="KW-0812">Transmembrane</keyword>
<comment type="similarity">
    <text evidence="14">Belongs to the TRAFAC class myosin-kinesin ATPase superfamily. Kinesin family. KIN-13 subfamily.</text>
</comment>
<evidence type="ECO:0000256" key="14">
    <source>
        <dbReference type="ARBA" id="ARBA00061030"/>
    </source>
</evidence>
<dbReference type="GO" id="GO:0016758">
    <property type="term" value="F:hexosyltransferase activity"/>
    <property type="evidence" value="ECO:0007669"/>
    <property type="project" value="InterPro"/>
</dbReference>
<dbReference type="PRINTS" id="PR00380">
    <property type="entry name" value="KINESINHEAVY"/>
</dbReference>
<dbReference type="UniPathway" id="UPA00378"/>
<evidence type="ECO:0000256" key="8">
    <source>
        <dbReference type="ARBA" id="ARBA00022741"/>
    </source>
</evidence>
<keyword evidence="4" id="KW-0328">Glycosyltransferase</keyword>
<accession>A0A5N6QHX2</accession>
<evidence type="ECO:0000256" key="2">
    <source>
        <dbReference type="ARBA" id="ARBA00004922"/>
    </source>
</evidence>
<keyword evidence="8 16" id="KW-0547">Nucleotide-binding</keyword>